<gene>
    <name evidence="1" type="ORF">DOK76_05190</name>
</gene>
<keyword evidence="2" id="KW-1185">Reference proteome</keyword>
<organism evidence="1 2">
    <name type="scientific">Candidatus Vagococcus giribetii</name>
    <dbReference type="NCBI Taxonomy" id="2230876"/>
    <lineage>
        <taxon>Bacteria</taxon>
        <taxon>Bacillati</taxon>
        <taxon>Bacillota</taxon>
        <taxon>Bacilli</taxon>
        <taxon>Lactobacillales</taxon>
        <taxon>Enterococcaceae</taxon>
        <taxon>Vagococcus</taxon>
    </lineage>
</organism>
<reference evidence="1 2" key="1">
    <citation type="submission" date="2021-03" db="EMBL/GenBank/DDBJ databases">
        <title>Enterococcal diversity collection.</title>
        <authorList>
            <person name="Gilmore M.S."/>
            <person name="Schwartzman J."/>
            <person name="Van Tyne D."/>
            <person name="Martin M."/>
            <person name="Earl A.M."/>
            <person name="Manson A.L."/>
            <person name="Straub T."/>
            <person name="Salamzade R."/>
            <person name="Saavedra J."/>
            <person name="Lebreton F."/>
            <person name="Prichula J."/>
            <person name="Schaufler K."/>
            <person name="Gaca A."/>
            <person name="Sgardioli B."/>
            <person name="Wagenaar J."/>
            <person name="Strong T."/>
        </authorList>
    </citation>
    <scope>NUCLEOTIDE SEQUENCE [LARGE SCALE GENOMIC DNA]</scope>
    <source>
        <strain evidence="1 2">DIV0080</strain>
    </source>
</reference>
<protein>
    <submittedName>
        <fullName evidence="1">M55 family metallopeptidase</fullName>
    </submittedName>
</protein>
<dbReference type="Pfam" id="PF04951">
    <property type="entry name" value="Peptidase_M55"/>
    <property type="match status" value="1"/>
</dbReference>
<dbReference type="SUPFAM" id="SSF63992">
    <property type="entry name" value="Dipeptide transport protein"/>
    <property type="match status" value="1"/>
</dbReference>
<accession>A0ABS3HRS3</accession>
<evidence type="ECO:0000313" key="2">
    <source>
        <dbReference type="Proteomes" id="UP000664857"/>
    </source>
</evidence>
<name>A0ABS3HRS3_9ENTE</name>
<dbReference type="InterPro" id="IPR007035">
    <property type="entry name" value="Peptidase_M55"/>
</dbReference>
<dbReference type="InterPro" id="IPR027476">
    <property type="entry name" value="DppA_N"/>
</dbReference>
<proteinExistence type="predicted"/>
<sequence>MKKIYISCDIEGLAGIADFDMESDDTADFRELYHWHLKWVLQGIKESQYNESIEEITISDSHSKGVNLSYLRLSEMDDRVALINGFPRYNYMMTGLTKEHDLVIFLGYHGGIGTIHSSMDHGYSARVAYDLKINGEYVNETTINASYASEVGVPVGLIIGDEALKKQLHEDGLFSSVPVVTTKEAYGRYSIKSKPMNVLKQEIIAGVKQAIERPQPVEQINFSLPATVDLQCTTTAQADRIEMLSHVKRLDGRMVSFTGDSMEQIMNDIVGIVGLGGTTY</sequence>
<dbReference type="Proteomes" id="UP000664857">
    <property type="component" value="Unassembled WGS sequence"/>
</dbReference>
<dbReference type="RefSeq" id="WP_206965471.1">
    <property type="nucleotide sequence ID" value="NZ_JAFLVX010000015.1"/>
</dbReference>
<dbReference type="InterPro" id="IPR036177">
    <property type="entry name" value="Peptidase_M55_sf"/>
</dbReference>
<dbReference type="Gene3D" id="3.30.1360.130">
    <property type="entry name" value="Dipeptide transport protein"/>
    <property type="match status" value="1"/>
</dbReference>
<evidence type="ECO:0000313" key="1">
    <source>
        <dbReference type="EMBL" id="MBO0476455.1"/>
    </source>
</evidence>
<dbReference type="EMBL" id="JAFLVX010000015">
    <property type="protein sequence ID" value="MBO0476455.1"/>
    <property type="molecule type" value="Genomic_DNA"/>
</dbReference>
<comment type="caution">
    <text evidence="1">The sequence shown here is derived from an EMBL/GenBank/DDBJ whole genome shotgun (WGS) entry which is preliminary data.</text>
</comment>
<dbReference type="PIRSF" id="PIRSF015853">
    <property type="entry name" value="Pep_DppA"/>
    <property type="match status" value="1"/>
</dbReference>
<dbReference type="Gene3D" id="3.40.50.10780">
    <property type="entry name" value="Dipeptide transport protein"/>
    <property type="match status" value="1"/>
</dbReference>